<proteinExistence type="predicted"/>
<keyword evidence="1" id="KW-0496">Mitochondrion</keyword>
<dbReference type="AlphaFoldDB" id="A0AAV2YLD9"/>
<dbReference type="Proteomes" id="UP001146120">
    <property type="component" value="Unassembled WGS sequence"/>
</dbReference>
<accession>A0AAV2YLD9</accession>
<dbReference type="EMBL" id="DAKRPA010000311">
    <property type="protein sequence ID" value="DAZ93509.1"/>
    <property type="molecule type" value="Genomic_DNA"/>
</dbReference>
<keyword evidence="2" id="KW-1185">Reference proteome</keyword>
<reference evidence="1" key="2">
    <citation type="journal article" date="2023" name="Microbiol Resour">
        <title>Decontamination and Annotation of the Draft Genome Sequence of the Oomycete Lagenidium giganteum ARSEF 373.</title>
        <authorList>
            <person name="Morgan W.R."/>
            <person name="Tartar A."/>
        </authorList>
    </citation>
    <scope>NUCLEOTIDE SEQUENCE</scope>
    <source>
        <strain evidence="1">ARSEF 373</strain>
    </source>
</reference>
<reference evidence="1" key="1">
    <citation type="submission" date="2022-11" db="EMBL/GenBank/DDBJ databases">
        <authorList>
            <person name="Morgan W.R."/>
            <person name="Tartar A."/>
        </authorList>
    </citation>
    <scope>NUCLEOTIDE SEQUENCE</scope>
    <source>
        <strain evidence="1">ARSEF 373</strain>
    </source>
</reference>
<protein>
    <submittedName>
        <fullName evidence="1">Uncharacterized protein</fullName>
    </submittedName>
</protein>
<comment type="caution">
    <text evidence="1">The sequence shown here is derived from an EMBL/GenBank/DDBJ whole genome shotgun (WGS) entry which is preliminary data.</text>
</comment>
<gene>
    <name evidence="1" type="ORF">N0F65_000358</name>
</gene>
<name>A0AAV2YLD9_9STRA</name>
<sequence length="106" mass="12128">MVLRPSSLNMRESFRDILNRRSQNNVGELPYLNDLNSVSSIDSNTIIELNNSTTSERRVELMESIINHQNSSENRALLIENSSSQVRTYLHDLLIRLANITNLANK</sequence>
<evidence type="ECO:0000313" key="1">
    <source>
        <dbReference type="EMBL" id="DAZ93509.1"/>
    </source>
</evidence>
<evidence type="ECO:0000313" key="2">
    <source>
        <dbReference type="Proteomes" id="UP001146120"/>
    </source>
</evidence>
<geneLocation type="mitochondrion" evidence="1"/>
<organism evidence="1 2">
    <name type="scientific">Lagenidium giganteum</name>
    <dbReference type="NCBI Taxonomy" id="4803"/>
    <lineage>
        <taxon>Eukaryota</taxon>
        <taxon>Sar</taxon>
        <taxon>Stramenopiles</taxon>
        <taxon>Oomycota</taxon>
        <taxon>Peronosporomycetes</taxon>
        <taxon>Pythiales</taxon>
        <taxon>Pythiaceae</taxon>
    </lineage>
</organism>